<keyword evidence="1" id="KW-0472">Membrane</keyword>
<name>A0A1I7WIH9_HETBA</name>
<keyword evidence="2" id="KW-1185">Reference proteome</keyword>
<keyword evidence="1" id="KW-1133">Transmembrane helix</keyword>
<feature type="transmembrane region" description="Helical" evidence="1">
    <location>
        <begin position="20"/>
        <end position="38"/>
    </location>
</feature>
<dbReference type="AlphaFoldDB" id="A0A1I7WIH9"/>
<keyword evidence="1" id="KW-0812">Transmembrane</keyword>
<evidence type="ECO:0000313" key="3">
    <source>
        <dbReference type="WBParaSite" id="Hba_04777"/>
    </source>
</evidence>
<sequence>MNYNIMKSPQCGKMKVRLPWLPSAFGFCILLIILIFKITPNQRITNKNCRCNYMSLKILPIIK</sequence>
<protein>
    <submittedName>
        <fullName evidence="3">Uncharacterized protein</fullName>
    </submittedName>
</protein>
<accession>A0A1I7WIH9</accession>
<dbReference type="Proteomes" id="UP000095283">
    <property type="component" value="Unplaced"/>
</dbReference>
<reference evidence="3" key="1">
    <citation type="submission" date="2016-11" db="UniProtKB">
        <authorList>
            <consortium name="WormBaseParasite"/>
        </authorList>
    </citation>
    <scope>IDENTIFICATION</scope>
</reference>
<dbReference type="WBParaSite" id="Hba_04777">
    <property type="protein sequence ID" value="Hba_04777"/>
    <property type="gene ID" value="Hba_04777"/>
</dbReference>
<evidence type="ECO:0000256" key="1">
    <source>
        <dbReference type="SAM" id="Phobius"/>
    </source>
</evidence>
<evidence type="ECO:0000313" key="2">
    <source>
        <dbReference type="Proteomes" id="UP000095283"/>
    </source>
</evidence>
<organism evidence="2 3">
    <name type="scientific">Heterorhabditis bacteriophora</name>
    <name type="common">Entomopathogenic nematode worm</name>
    <dbReference type="NCBI Taxonomy" id="37862"/>
    <lineage>
        <taxon>Eukaryota</taxon>
        <taxon>Metazoa</taxon>
        <taxon>Ecdysozoa</taxon>
        <taxon>Nematoda</taxon>
        <taxon>Chromadorea</taxon>
        <taxon>Rhabditida</taxon>
        <taxon>Rhabditina</taxon>
        <taxon>Rhabditomorpha</taxon>
        <taxon>Strongyloidea</taxon>
        <taxon>Heterorhabditidae</taxon>
        <taxon>Heterorhabditis</taxon>
    </lineage>
</organism>
<proteinExistence type="predicted"/>